<accession>A0ABT2Z7S3</accession>
<evidence type="ECO:0000256" key="1">
    <source>
        <dbReference type="SAM" id="MobiDB-lite"/>
    </source>
</evidence>
<reference evidence="3 4" key="1">
    <citation type="submission" date="2022-10" db="EMBL/GenBank/DDBJ databases">
        <title>Defluviimonas sp. nov., isolated from ocean surface water.</title>
        <authorList>
            <person name="He W."/>
            <person name="Wang L."/>
            <person name="Zhang D.-F."/>
        </authorList>
    </citation>
    <scope>NUCLEOTIDE SEQUENCE [LARGE SCALE GENOMIC DNA]</scope>
    <source>
        <strain evidence="3 4">WL0002</strain>
    </source>
</reference>
<evidence type="ECO:0000256" key="2">
    <source>
        <dbReference type="SAM" id="Phobius"/>
    </source>
</evidence>
<name>A0ABT2Z7S3_9RHOB</name>
<keyword evidence="2" id="KW-1133">Transmembrane helix</keyword>
<evidence type="ECO:0000313" key="3">
    <source>
        <dbReference type="EMBL" id="MCV2867170.1"/>
    </source>
</evidence>
<keyword evidence="2" id="KW-0812">Transmembrane</keyword>
<keyword evidence="4" id="KW-1185">Reference proteome</keyword>
<feature type="region of interest" description="Disordered" evidence="1">
    <location>
        <begin position="150"/>
        <end position="171"/>
    </location>
</feature>
<comment type="caution">
    <text evidence="3">The sequence shown here is derived from an EMBL/GenBank/DDBJ whole genome shotgun (WGS) entry which is preliminary data.</text>
</comment>
<dbReference type="RefSeq" id="WP_263732837.1">
    <property type="nucleotide sequence ID" value="NZ_JAOWKY010000001.1"/>
</dbReference>
<keyword evidence="2" id="KW-0472">Membrane</keyword>
<dbReference type="EMBL" id="JAOWKY010000001">
    <property type="protein sequence ID" value="MCV2867170.1"/>
    <property type="molecule type" value="Genomic_DNA"/>
</dbReference>
<proteinExistence type="predicted"/>
<organism evidence="3 4">
    <name type="scientific">Albidovulum marisflavi</name>
    <dbReference type="NCBI Taxonomy" id="2984159"/>
    <lineage>
        <taxon>Bacteria</taxon>
        <taxon>Pseudomonadati</taxon>
        <taxon>Pseudomonadota</taxon>
        <taxon>Alphaproteobacteria</taxon>
        <taxon>Rhodobacterales</taxon>
        <taxon>Paracoccaceae</taxon>
        <taxon>Albidovulum</taxon>
    </lineage>
</organism>
<feature type="transmembrane region" description="Helical" evidence="2">
    <location>
        <begin position="63"/>
        <end position="84"/>
    </location>
</feature>
<sequence length="339" mass="36792">MPNKTPQHPQEAGSFPVLPRRSRPKGGFGASEMISLGLGAVWLAVFGWLFWHSGAGGGGVAQVVMVLVALFLPVALILLAALMFRSLRSMRSEAEHLHEMLDTMRQAYLSHAQMSNAGTAFEKRLDEIAATARRAEQAVASIASRRDGAAAPVAAQDPAAPAATESADQPGLALGAPPDAATQFLSNAEVIRALNFPDGPDDREGFRALRHALQDHRLSKSVRAAQDILTLLSQDGIYMDDLTPDRARPELWRRFAQGERGRTLSGLGGIHDRSSLALSADRMRQDTIFRDTAHHFLRQFDRTLADFEKSATDAELAELSCTRSARAFMLLGRVAGVFD</sequence>
<feature type="region of interest" description="Disordered" evidence="1">
    <location>
        <begin position="1"/>
        <end position="23"/>
    </location>
</feature>
<feature type="compositionally biased region" description="Low complexity" evidence="1">
    <location>
        <begin position="150"/>
        <end position="163"/>
    </location>
</feature>
<gene>
    <name evidence="3" type="ORF">OEW28_00835</name>
</gene>
<evidence type="ECO:0000313" key="4">
    <source>
        <dbReference type="Proteomes" id="UP001652542"/>
    </source>
</evidence>
<dbReference type="Proteomes" id="UP001652542">
    <property type="component" value="Unassembled WGS sequence"/>
</dbReference>
<feature type="transmembrane region" description="Helical" evidence="2">
    <location>
        <begin position="30"/>
        <end position="51"/>
    </location>
</feature>
<protein>
    <submittedName>
        <fullName evidence="3">Uncharacterized protein</fullName>
    </submittedName>
</protein>